<dbReference type="Pfam" id="PF11258">
    <property type="entry name" value="DUF3048"/>
    <property type="match status" value="1"/>
</dbReference>
<feature type="compositionally biased region" description="Basic residues" evidence="1">
    <location>
        <begin position="295"/>
        <end position="304"/>
    </location>
</feature>
<dbReference type="EMBL" id="CP049866">
    <property type="protein sequence ID" value="QIK74086.1"/>
    <property type="molecule type" value="Genomic_DNA"/>
</dbReference>
<protein>
    <submittedName>
        <fullName evidence="4">DUF3048 domain-containing protein</fullName>
    </submittedName>
</protein>
<evidence type="ECO:0000313" key="4">
    <source>
        <dbReference type="EMBL" id="QIK74086.1"/>
    </source>
</evidence>
<accession>A0A6G7YBN4</accession>
<sequence>MHSRLRLSLAALTATALLGGLAACGGDKEPTEDSAPTSGEPTTAAEVAEDPPALWPLTGLEVKGSYPKHPVLVTKVDNTSSSAPQVGLGSADMVVEELVEGGMTRLAAFYYSKLPPVVGPVRSMRASDIGIVPVGAHVVTSGAAQITLDRVRKAGIPWVTEGAKGIYRETSRSAPYNLFSRPGEIAKGIKGGKAPKPYLDFGTPADFPGKKPARSLSAFFGGTRRAGPSRAASRVGSTSTPTAMPRTATSSRRPACWCCGSGSVTPAIATPRDIPCLRRSSRARVPHSSSTTARSSRRPGARTA</sequence>
<proteinExistence type="predicted"/>
<evidence type="ECO:0000256" key="1">
    <source>
        <dbReference type="SAM" id="MobiDB-lite"/>
    </source>
</evidence>
<organism evidence="4 5">
    <name type="scientific">Nocardioides piscis</name>
    <dbReference type="NCBI Taxonomy" id="2714938"/>
    <lineage>
        <taxon>Bacteria</taxon>
        <taxon>Bacillati</taxon>
        <taxon>Actinomycetota</taxon>
        <taxon>Actinomycetes</taxon>
        <taxon>Propionibacteriales</taxon>
        <taxon>Nocardioidaceae</taxon>
        <taxon>Nocardioides</taxon>
    </lineage>
</organism>
<feature type="chain" id="PRO_5038709866" evidence="2">
    <location>
        <begin position="23"/>
        <end position="304"/>
    </location>
</feature>
<feature type="domain" description="DUF3048" evidence="3">
    <location>
        <begin position="57"/>
        <end position="190"/>
    </location>
</feature>
<feature type="region of interest" description="Disordered" evidence="1">
    <location>
        <begin position="220"/>
        <end position="253"/>
    </location>
</feature>
<feature type="compositionally biased region" description="Polar residues" evidence="1">
    <location>
        <begin position="235"/>
        <end position="252"/>
    </location>
</feature>
<dbReference type="InterPro" id="IPR021416">
    <property type="entry name" value="DUF3048_N"/>
</dbReference>
<keyword evidence="5" id="KW-1185">Reference proteome</keyword>
<evidence type="ECO:0000313" key="5">
    <source>
        <dbReference type="Proteomes" id="UP000502035"/>
    </source>
</evidence>
<gene>
    <name evidence="4" type="ORF">G7071_00160</name>
</gene>
<dbReference type="SUPFAM" id="SSF159774">
    <property type="entry name" value="YerB-like"/>
    <property type="match status" value="1"/>
</dbReference>
<dbReference type="InterPro" id="IPR023158">
    <property type="entry name" value="YerB-like_sf"/>
</dbReference>
<evidence type="ECO:0000259" key="3">
    <source>
        <dbReference type="Pfam" id="PF11258"/>
    </source>
</evidence>
<feature type="signal peptide" evidence="2">
    <location>
        <begin position="1"/>
        <end position="22"/>
    </location>
</feature>
<name>A0A6G7YBN4_9ACTN</name>
<feature type="region of interest" description="Disordered" evidence="1">
    <location>
        <begin position="25"/>
        <end position="51"/>
    </location>
</feature>
<keyword evidence="2" id="KW-0732">Signal</keyword>
<dbReference type="KEGG" id="npi:G7071_00160"/>
<evidence type="ECO:0000256" key="2">
    <source>
        <dbReference type="SAM" id="SignalP"/>
    </source>
</evidence>
<dbReference type="PROSITE" id="PS51257">
    <property type="entry name" value="PROKAR_LIPOPROTEIN"/>
    <property type="match status" value="1"/>
</dbReference>
<dbReference type="AlphaFoldDB" id="A0A6G7YBN4"/>
<dbReference type="Gene3D" id="3.50.90.10">
    <property type="entry name" value="YerB-like"/>
    <property type="match status" value="1"/>
</dbReference>
<feature type="region of interest" description="Disordered" evidence="1">
    <location>
        <begin position="269"/>
        <end position="304"/>
    </location>
</feature>
<dbReference type="Proteomes" id="UP000502035">
    <property type="component" value="Chromosome"/>
</dbReference>
<reference evidence="4 5" key="1">
    <citation type="submission" date="2020-03" db="EMBL/GenBank/DDBJ databases">
        <title>Nocardioides sp. nov., isolated from fish.</title>
        <authorList>
            <person name="Hyun D.-W."/>
            <person name="Bae J.-W."/>
        </authorList>
    </citation>
    <scope>NUCLEOTIDE SEQUENCE [LARGE SCALE GENOMIC DNA]</scope>
    <source>
        <strain evidence="4 5">HDW12A</strain>
    </source>
</reference>